<feature type="region of interest" description="Disordered" evidence="7">
    <location>
        <begin position="193"/>
        <end position="259"/>
    </location>
</feature>
<keyword evidence="3" id="KW-0489">Methyltransferase</keyword>
<dbReference type="GO" id="GO:0008650">
    <property type="term" value="F:rRNA (uridine-2'-O-)-methyltransferase activity"/>
    <property type="evidence" value="ECO:0007669"/>
    <property type="project" value="TreeGrafter"/>
</dbReference>
<protein>
    <recommendedName>
        <fullName evidence="6">rRNA methyltransferase 2, mitochondrial</fullName>
    </recommendedName>
</protein>
<evidence type="ECO:0000256" key="2">
    <source>
        <dbReference type="ARBA" id="ARBA00022552"/>
    </source>
</evidence>
<feature type="compositionally biased region" description="Acidic residues" evidence="7">
    <location>
        <begin position="205"/>
        <end position="218"/>
    </location>
</feature>
<dbReference type="InterPro" id="IPR002877">
    <property type="entry name" value="RNA_MeTrfase_FtsJ_dom"/>
</dbReference>
<sequence>MDASYVRDATWRKASTKTTLTCINHVSNEMNCLRQANRRLIQTNKALALLPPIEQSLLAIPALSHTHPTPRTCIAHASSSSTRWKTRQTKDHFAREAKVAGLKSRAAFKLLELDSKHHIFRKGGTVVDLGYAPGSWSQVAVSRTSPGGRVLGIDIIPAQPPRGASSIQGNFLSPEVQAEVRRYVRDPALGRARARVTMSKKGETEAEEEDGATEEDVESEGRGVLRMAQETKTKENEQPVQQEQQPDEEAEKEEAQLSVRKKDLRDGRVVDVVLSDMSAPWEQTTGHWIRSVSNPYFRMMNTSGTAFRDHAGSMDLCNAALTFCYDTLRTGGHFMCKFYQGSEDKAFENRLKKLFDKVHKEKPESSRKESKEAYFVALRRKPDVAREMVFPDEHAEDNEFPE</sequence>
<organism evidence="9 10">
    <name type="scientific">Aureobasidium pullulans</name>
    <name type="common">Black yeast</name>
    <name type="synonym">Pullularia pullulans</name>
    <dbReference type="NCBI Taxonomy" id="5580"/>
    <lineage>
        <taxon>Eukaryota</taxon>
        <taxon>Fungi</taxon>
        <taxon>Dikarya</taxon>
        <taxon>Ascomycota</taxon>
        <taxon>Pezizomycotina</taxon>
        <taxon>Dothideomycetes</taxon>
        <taxon>Dothideomycetidae</taxon>
        <taxon>Dothideales</taxon>
        <taxon>Saccotheciaceae</taxon>
        <taxon>Aureobasidium</taxon>
    </lineage>
</organism>
<keyword evidence="2" id="KW-0698">rRNA processing</keyword>
<dbReference type="AlphaFoldDB" id="A0A4S9X9U8"/>
<dbReference type="InterPro" id="IPR029063">
    <property type="entry name" value="SAM-dependent_MTases_sf"/>
</dbReference>
<evidence type="ECO:0000313" key="9">
    <source>
        <dbReference type="EMBL" id="THZ75839.1"/>
    </source>
</evidence>
<name>A0A4S9X9U8_AURPU</name>
<dbReference type="PANTHER" id="PTHR10920">
    <property type="entry name" value="RIBOSOMAL RNA METHYLTRANSFERASE"/>
    <property type="match status" value="1"/>
</dbReference>
<dbReference type="HAMAP" id="MF_01547">
    <property type="entry name" value="RNA_methyltr_E"/>
    <property type="match status" value="1"/>
</dbReference>
<feature type="domain" description="Ribosomal RNA methyltransferase FtsJ" evidence="8">
    <location>
        <begin position="103"/>
        <end position="380"/>
    </location>
</feature>
<comment type="caution">
    <text evidence="9">The sequence shown here is derived from an EMBL/GenBank/DDBJ whole genome shotgun (WGS) entry which is preliminary data.</text>
</comment>
<gene>
    <name evidence="9" type="ORF">D6C84_08975</name>
</gene>
<evidence type="ECO:0000256" key="1">
    <source>
        <dbReference type="ARBA" id="ARBA00009258"/>
    </source>
</evidence>
<dbReference type="InterPro" id="IPR050082">
    <property type="entry name" value="RNA_methyltr_RlmE"/>
</dbReference>
<evidence type="ECO:0000256" key="3">
    <source>
        <dbReference type="ARBA" id="ARBA00022603"/>
    </source>
</evidence>
<evidence type="ECO:0000256" key="5">
    <source>
        <dbReference type="ARBA" id="ARBA00022691"/>
    </source>
</evidence>
<evidence type="ECO:0000256" key="4">
    <source>
        <dbReference type="ARBA" id="ARBA00022679"/>
    </source>
</evidence>
<dbReference type="PANTHER" id="PTHR10920:SF18">
    <property type="entry name" value="RRNA METHYLTRANSFERASE 2, MITOCHONDRIAL"/>
    <property type="match status" value="1"/>
</dbReference>
<dbReference type="EMBL" id="QZBT01000200">
    <property type="protein sequence ID" value="THZ75839.1"/>
    <property type="molecule type" value="Genomic_DNA"/>
</dbReference>
<dbReference type="Pfam" id="PF01728">
    <property type="entry name" value="FtsJ"/>
    <property type="match status" value="1"/>
</dbReference>
<keyword evidence="5" id="KW-0949">S-adenosyl-L-methionine</keyword>
<evidence type="ECO:0000256" key="7">
    <source>
        <dbReference type="SAM" id="MobiDB-lite"/>
    </source>
</evidence>
<evidence type="ECO:0000313" key="10">
    <source>
        <dbReference type="Proteomes" id="UP000310039"/>
    </source>
</evidence>
<evidence type="ECO:0000259" key="8">
    <source>
        <dbReference type="Pfam" id="PF01728"/>
    </source>
</evidence>
<accession>A0A4S9X9U8</accession>
<dbReference type="SUPFAM" id="SSF53335">
    <property type="entry name" value="S-adenosyl-L-methionine-dependent methyltransferases"/>
    <property type="match status" value="1"/>
</dbReference>
<dbReference type="Proteomes" id="UP000310039">
    <property type="component" value="Unassembled WGS sequence"/>
</dbReference>
<evidence type="ECO:0000256" key="6">
    <source>
        <dbReference type="ARBA" id="ARBA00041184"/>
    </source>
</evidence>
<dbReference type="InterPro" id="IPR015507">
    <property type="entry name" value="rRNA-MeTfrase_E"/>
</dbReference>
<reference evidence="9 10" key="1">
    <citation type="submission" date="2018-10" db="EMBL/GenBank/DDBJ databases">
        <title>Fifty Aureobasidium pullulans genomes reveal a recombining polyextremotolerant generalist.</title>
        <authorList>
            <person name="Gostincar C."/>
            <person name="Turk M."/>
            <person name="Zajc J."/>
            <person name="Gunde-Cimerman N."/>
        </authorList>
    </citation>
    <scope>NUCLEOTIDE SEQUENCE [LARGE SCALE GENOMIC DNA]</scope>
    <source>
        <strain evidence="9 10">EXF-3403</strain>
    </source>
</reference>
<dbReference type="Gene3D" id="3.40.50.150">
    <property type="entry name" value="Vaccinia Virus protein VP39"/>
    <property type="match status" value="1"/>
</dbReference>
<comment type="similarity">
    <text evidence="1">Belongs to the class I-like SAM-binding methyltransferase superfamily. RNA methyltransferase RlmE family.</text>
</comment>
<dbReference type="GO" id="GO:0005739">
    <property type="term" value="C:mitochondrion"/>
    <property type="evidence" value="ECO:0007669"/>
    <property type="project" value="TreeGrafter"/>
</dbReference>
<feature type="compositionally biased region" description="Basic and acidic residues" evidence="7">
    <location>
        <begin position="219"/>
        <end position="237"/>
    </location>
</feature>
<proteinExistence type="inferred from homology"/>
<keyword evidence="4" id="KW-0808">Transferase</keyword>